<proteinExistence type="inferred from homology"/>
<name>A0A1I6Z333_9RHOB</name>
<dbReference type="EMBL" id="FPAW01000003">
    <property type="protein sequence ID" value="SFT57127.1"/>
    <property type="molecule type" value="Genomic_DNA"/>
</dbReference>
<dbReference type="Gene3D" id="1.20.1330.10">
    <property type="entry name" value="f41 fragment of flagellin, N-terminal domain"/>
    <property type="match status" value="1"/>
</dbReference>
<accession>A0A1I6Z333</accession>
<comment type="similarity">
    <text evidence="2">Belongs to the bacterial flagellin family.</text>
</comment>
<evidence type="ECO:0000259" key="4">
    <source>
        <dbReference type="Pfam" id="PF00700"/>
    </source>
</evidence>
<keyword evidence="5" id="KW-0966">Cell projection</keyword>
<evidence type="ECO:0000256" key="1">
    <source>
        <dbReference type="ARBA" id="ARBA00004365"/>
    </source>
</evidence>
<dbReference type="Pfam" id="PF00700">
    <property type="entry name" value="Flagellin_C"/>
    <property type="match status" value="1"/>
</dbReference>
<keyword evidence="6" id="KW-1185">Reference proteome</keyword>
<keyword evidence="5" id="KW-0969">Cilium</keyword>
<dbReference type="PANTHER" id="PTHR42792:SF1">
    <property type="entry name" value="FLAGELLAR HOOK-ASSOCIATED PROTEIN 3"/>
    <property type="match status" value="1"/>
</dbReference>
<dbReference type="Proteomes" id="UP000182466">
    <property type="component" value="Unassembled WGS sequence"/>
</dbReference>
<sequence>MNITSIGDLAQSLMLRNRSQEIRQSISTLTQELSSGQVNDVSDRLGGDYSYLTDIDRNLARLGGFSVSASEAAFFADASQNSLGRLHDLSSSLSSSLISLNPYSLEPVRNNLGQQAVNDIETAISALNTTIGGRSLFGGTATDRVPLASADVLMTELQSLVSGLGSAAAVQAAVDIWFDDPAGFTSVMYNGADQTLAPIQIGPGQEVSLTLKADDATFRDTLKNMAFVALAGDPTMGFDRATQSDLFMAAGAGLLSSQDQLAGVRADVGFAQARIEEAQIRNASARTGLEYTRGALLAADPFETATRLEEAQFQLESLYTVTVRSSQLSLLNFMR</sequence>
<dbReference type="SUPFAM" id="SSF64518">
    <property type="entry name" value="Phase 1 flagellin"/>
    <property type="match status" value="1"/>
</dbReference>
<evidence type="ECO:0000313" key="6">
    <source>
        <dbReference type="Proteomes" id="UP000182466"/>
    </source>
</evidence>
<dbReference type="InterPro" id="IPR046358">
    <property type="entry name" value="Flagellin_C"/>
</dbReference>
<dbReference type="RefSeq" id="WP_027262545.1">
    <property type="nucleotide sequence ID" value="NZ_FPAW01000003.1"/>
</dbReference>
<dbReference type="eggNOG" id="COG1344">
    <property type="taxonomic scope" value="Bacteria"/>
</dbReference>
<gene>
    <name evidence="5" type="ORF">SAMN05216236_103197</name>
</gene>
<feature type="domain" description="Flagellin C-terminal" evidence="4">
    <location>
        <begin position="260"/>
        <end position="334"/>
    </location>
</feature>
<dbReference type="AlphaFoldDB" id="A0A1I6Z333"/>
<dbReference type="OrthoDB" id="7312911at2"/>
<evidence type="ECO:0000256" key="2">
    <source>
        <dbReference type="ARBA" id="ARBA00005709"/>
    </source>
</evidence>
<reference evidence="5 6" key="1">
    <citation type="submission" date="2016-10" db="EMBL/GenBank/DDBJ databases">
        <authorList>
            <person name="de Groot N.N."/>
        </authorList>
    </citation>
    <scope>NUCLEOTIDE SEQUENCE [LARGE SCALE GENOMIC DNA]</scope>
    <source>
        <strain evidence="5 6">CGMCC 1.10959</strain>
    </source>
</reference>
<dbReference type="STRING" id="999627.SAMN05216236_103197"/>
<comment type="subcellular location">
    <subcellularLocation>
        <location evidence="1">Bacterial flagellum</location>
    </subcellularLocation>
</comment>
<evidence type="ECO:0000313" key="5">
    <source>
        <dbReference type="EMBL" id="SFT57127.1"/>
    </source>
</evidence>
<evidence type="ECO:0000256" key="3">
    <source>
        <dbReference type="ARBA" id="ARBA00023143"/>
    </source>
</evidence>
<keyword evidence="5" id="KW-0282">Flagellum</keyword>
<dbReference type="GO" id="GO:0009288">
    <property type="term" value="C:bacterial-type flagellum"/>
    <property type="evidence" value="ECO:0007669"/>
    <property type="project" value="UniProtKB-SubCell"/>
</dbReference>
<dbReference type="InterPro" id="IPR001492">
    <property type="entry name" value="Flagellin"/>
</dbReference>
<protein>
    <submittedName>
        <fullName evidence="5">Flagellar hook-associated protein 3 FlgL</fullName>
    </submittedName>
</protein>
<keyword evidence="3" id="KW-0975">Bacterial flagellum</keyword>
<dbReference type="PANTHER" id="PTHR42792">
    <property type="entry name" value="FLAGELLIN"/>
    <property type="match status" value="1"/>
</dbReference>
<dbReference type="GO" id="GO:0005198">
    <property type="term" value="F:structural molecule activity"/>
    <property type="evidence" value="ECO:0007669"/>
    <property type="project" value="InterPro"/>
</dbReference>
<organism evidence="5 6">
    <name type="scientific">Sedimentitalea nanhaiensis</name>
    <dbReference type="NCBI Taxonomy" id="999627"/>
    <lineage>
        <taxon>Bacteria</taxon>
        <taxon>Pseudomonadati</taxon>
        <taxon>Pseudomonadota</taxon>
        <taxon>Alphaproteobacteria</taxon>
        <taxon>Rhodobacterales</taxon>
        <taxon>Paracoccaceae</taxon>
        <taxon>Sedimentitalea</taxon>
    </lineage>
</organism>